<sequence>MAMQMVCGSHILHVRKPARPAKPAVAGTGLDIETVRIDCLCHGLLELKPVLFNPALGQPQVSQAWEVVTLTGDTLKAEQLVSPRETRAITGIRGLFACSFASTRKGSTSSNFRNTVIMMFKKILHLKVRVMFANGSGLLRSSNTELKRGRIGTDRITALPFLATTMGVTG</sequence>
<dbReference type="Proteomes" id="UP000807342">
    <property type="component" value="Unassembled WGS sequence"/>
</dbReference>
<comment type="caution">
    <text evidence="1">The sequence shown here is derived from an EMBL/GenBank/DDBJ whole genome shotgun (WGS) entry which is preliminary data.</text>
</comment>
<dbReference type="AlphaFoldDB" id="A0A9P5X4R6"/>
<protein>
    <submittedName>
        <fullName evidence="1">Uncharacterized protein</fullName>
    </submittedName>
</protein>
<keyword evidence="2" id="KW-1185">Reference proteome</keyword>
<organism evidence="1 2">
    <name type="scientific">Macrolepiota fuliginosa MF-IS2</name>
    <dbReference type="NCBI Taxonomy" id="1400762"/>
    <lineage>
        <taxon>Eukaryota</taxon>
        <taxon>Fungi</taxon>
        <taxon>Dikarya</taxon>
        <taxon>Basidiomycota</taxon>
        <taxon>Agaricomycotina</taxon>
        <taxon>Agaricomycetes</taxon>
        <taxon>Agaricomycetidae</taxon>
        <taxon>Agaricales</taxon>
        <taxon>Agaricineae</taxon>
        <taxon>Agaricaceae</taxon>
        <taxon>Macrolepiota</taxon>
    </lineage>
</organism>
<proteinExistence type="predicted"/>
<accession>A0A9P5X4R6</accession>
<dbReference type="EMBL" id="MU151484">
    <property type="protein sequence ID" value="KAF9443366.1"/>
    <property type="molecule type" value="Genomic_DNA"/>
</dbReference>
<evidence type="ECO:0000313" key="1">
    <source>
        <dbReference type="EMBL" id="KAF9443366.1"/>
    </source>
</evidence>
<reference evidence="1" key="1">
    <citation type="submission" date="2020-11" db="EMBL/GenBank/DDBJ databases">
        <authorList>
            <consortium name="DOE Joint Genome Institute"/>
            <person name="Ahrendt S."/>
            <person name="Riley R."/>
            <person name="Andreopoulos W."/>
            <person name="Labutti K."/>
            <person name="Pangilinan J."/>
            <person name="Ruiz-Duenas F.J."/>
            <person name="Barrasa J.M."/>
            <person name="Sanchez-Garcia M."/>
            <person name="Camarero S."/>
            <person name="Miyauchi S."/>
            <person name="Serrano A."/>
            <person name="Linde D."/>
            <person name="Babiker R."/>
            <person name="Drula E."/>
            <person name="Ayuso-Fernandez I."/>
            <person name="Pacheco R."/>
            <person name="Padilla G."/>
            <person name="Ferreira P."/>
            <person name="Barriuso J."/>
            <person name="Kellner H."/>
            <person name="Castanera R."/>
            <person name="Alfaro M."/>
            <person name="Ramirez L."/>
            <person name="Pisabarro A.G."/>
            <person name="Kuo A."/>
            <person name="Tritt A."/>
            <person name="Lipzen A."/>
            <person name="He G."/>
            <person name="Yan M."/>
            <person name="Ng V."/>
            <person name="Cullen D."/>
            <person name="Martin F."/>
            <person name="Rosso M.-N."/>
            <person name="Henrissat B."/>
            <person name="Hibbett D."/>
            <person name="Martinez A.T."/>
            <person name="Grigoriev I.V."/>
        </authorList>
    </citation>
    <scope>NUCLEOTIDE SEQUENCE</scope>
    <source>
        <strain evidence="1">MF-IS2</strain>
    </source>
</reference>
<name>A0A9P5X4R6_9AGAR</name>
<evidence type="ECO:0000313" key="2">
    <source>
        <dbReference type="Proteomes" id="UP000807342"/>
    </source>
</evidence>
<gene>
    <name evidence="1" type="ORF">P691DRAFT_788149</name>
</gene>